<dbReference type="InterPro" id="IPR002346">
    <property type="entry name" value="Mopterin_DH_FAD-bd"/>
</dbReference>
<dbReference type="InterPro" id="IPR036683">
    <property type="entry name" value="CO_DH_flav_C_dom_sf"/>
</dbReference>
<dbReference type="InterPro" id="IPR005107">
    <property type="entry name" value="CO_DH_flav_C"/>
</dbReference>
<dbReference type="Gene3D" id="3.30.465.10">
    <property type="match status" value="1"/>
</dbReference>
<evidence type="ECO:0000313" key="6">
    <source>
        <dbReference type="Proteomes" id="UP000680279"/>
    </source>
</evidence>
<dbReference type="InterPro" id="IPR051312">
    <property type="entry name" value="Diverse_Substr_Oxidored"/>
</dbReference>
<protein>
    <submittedName>
        <fullName evidence="5">Xanthine dehydrogenase</fullName>
    </submittedName>
</protein>
<name>A0ABQ4K499_9BACI</name>
<dbReference type="InterPro" id="IPR016166">
    <property type="entry name" value="FAD-bd_PCMH"/>
</dbReference>
<evidence type="ECO:0000259" key="4">
    <source>
        <dbReference type="PROSITE" id="PS51387"/>
    </source>
</evidence>
<dbReference type="Pfam" id="PF00941">
    <property type="entry name" value="FAD_binding_5"/>
    <property type="match status" value="1"/>
</dbReference>
<dbReference type="EMBL" id="BOQT01000004">
    <property type="protein sequence ID" value="GIN20456.1"/>
    <property type="molecule type" value="Genomic_DNA"/>
</dbReference>
<dbReference type="InterPro" id="IPR016169">
    <property type="entry name" value="FAD-bd_PCMH_sub2"/>
</dbReference>
<dbReference type="SUPFAM" id="SSF55447">
    <property type="entry name" value="CO dehydrogenase flavoprotein C-terminal domain-like"/>
    <property type="match status" value="1"/>
</dbReference>
<proteinExistence type="predicted"/>
<reference evidence="5 6" key="1">
    <citation type="submission" date="2021-03" db="EMBL/GenBank/DDBJ databases">
        <title>Antimicrobial resistance genes in bacteria isolated from Japanese honey, and their potential for conferring macrolide and lincosamide resistance in the American foulbrood pathogen Paenibacillus larvae.</title>
        <authorList>
            <person name="Okamoto M."/>
            <person name="Kumagai M."/>
            <person name="Kanamori H."/>
            <person name="Takamatsu D."/>
        </authorList>
    </citation>
    <scope>NUCLEOTIDE SEQUENCE [LARGE SCALE GENOMIC DNA]</scope>
    <source>
        <strain evidence="5 6">J1TS3</strain>
    </source>
</reference>
<dbReference type="InterPro" id="IPR016167">
    <property type="entry name" value="FAD-bd_PCMH_sub1"/>
</dbReference>
<dbReference type="Gene3D" id="3.30.43.10">
    <property type="entry name" value="Uridine Diphospho-n-acetylenolpyruvylglucosamine Reductase, domain 2"/>
    <property type="match status" value="1"/>
</dbReference>
<organism evidence="5 6">
    <name type="scientific">Siminovitchia fordii</name>
    <dbReference type="NCBI Taxonomy" id="254759"/>
    <lineage>
        <taxon>Bacteria</taxon>
        <taxon>Bacillati</taxon>
        <taxon>Bacillota</taxon>
        <taxon>Bacilli</taxon>
        <taxon>Bacillales</taxon>
        <taxon>Bacillaceae</taxon>
        <taxon>Siminovitchia</taxon>
    </lineage>
</organism>
<evidence type="ECO:0000313" key="5">
    <source>
        <dbReference type="EMBL" id="GIN20456.1"/>
    </source>
</evidence>
<dbReference type="Proteomes" id="UP000680279">
    <property type="component" value="Unassembled WGS sequence"/>
</dbReference>
<keyword evidence="6" id="KW-1185">Reference proteome</keyword>
<dbReference type="RefSeq" id="WP_212962647.1">
    <property type="nucleotide sequence ID" value="NZ_BOQT01000004.1"/>
</dbReference>
<accession>A0ABQ4K499</accession>
<dbReference type="Gene3D" id="3.30.390.50">
    <property type="entry name" value="CO dehydrogenase flavoprotein, C-terminal domain"/>
    <property type="match status" value="1"/>
</dbReference>
<dbReference type="PANTHER" id="PTHR42659:SF2">
    <property type="entry name" value="XANTHINE DEHYDROGENASE SUBUNIT C-RELATED"/>
    <property type="match status" value="1"/>
</dbReference>
<gene>
    <name evidence="5" type="ORF">J1TS3_15900</name>
</gene>
<sequence length="272" mass="30402">MLPAYVEYHRPASLEEAVEMFQNLKQANKEPMYWSGGTEILTLGRLNIDTPGSIIDIKNITETMALEKTSQFLSVGAAVPLSVLEDDNSFPLLTEVSSGVADLTARNKITIGGNICGKIFYREAILPFLLADSHVLVADLQGMKEVPINELKMEEGQLLVSIQTDASFLHLPFIARKIRKQWETGYPLITAAAVKIEGQIRLAFSGLCPFPFRSSAMENELNKSELPIENRIERALEHVPEPILDDIEGSREYRLFVLRNLLLDFLTELEGV</sequence>
<dbReference type="SUPFAM" id="SSF56176">
    <property type="entry name" value="FAD-binding/transporter-associated domain-like"/>
    <property type="match status" value="1"/>
</dbReference>
<dbReference type="InterPro" id="IPR036318">
    <property type="entry name" value="FAD-bd_PCMH-like_sf"/>
</dbReference>
<dbReference type="PANTHER" id="PTHR42659">
    <property type="entry name" value="XANTHINE DEHYDROGENASE SUBUNIT C-RELATED"/>
    <property type="match status" value="1"/>
</dbReference>
<evidence type="ECO:0000256" key="3">
    <source>
        <dbReference type="ARBA" id="ARBA00023002"/>
    </source>
</evidence>
<evidence type="ECO:0000256" key="2">
    <source>
        <dbReference type="ARBA" id="ARBA00022827"/>
    </source>
</evidence>
<evidence type="ECO:0000256" key="1">
    <source>
        <dbReference type="ARBA" id="ARBA00022630"/>
    </source>
</evidence>
<dbReference type="SMART" id="SM01092">
    <property type="entry name" value="CO_deh_flav_C"/>
    <property type="match status" value="1"/>
</dbReference>
<keyword evidence="2" id="KW-0274">FAD</keyword>
<feature type="domain" description="FAD-binding PCMH-type" evidence="4">
    <location>
        <begin position="1"/>
        <end position="199"/>
    </location>
</feature>
<comment type="caution">
    <text evidence="5">The sequence shown here is derived from an EMBL/GenBank/DDBJ whole genome shotgun (WGS) entry which is preliminary data.</text>
</comment>
<dbReference type="PROSITE" id="PS51387">
    <property type="entry name" value="FAD_PCMH"/>
    <property type="match status" value="1"/>
</dbReference>
<keyword evidence="1" id="KW-0285">Flavoprotein</keyword>
<keyword evidence="3" id="KW-0560">Oxidoreductase</keyword>